<gene>
    <name evidence="1" type="ORF">ACFS29_19765</name>
</gene>
<dbReference type="SUPFAM" id="SSF53448">
    <property type="entry name" value="Nucleotide-diphospho-sugar transferases"/>
    <property type="match status" value="1"/>
</dbReference>
<evidence type="ECO:0000313" key="1">
    <source>
        <dbReference type="EMBL" id="MFD2917901.1"/>
    </source>
</evidence>
<name>A0ABW6A135_9FLAO</name>
<dbReference type="Proteomes" id="UP001597548">
    <property type="component" value="Unassembled WGS sequence"/>
</dbReference>
<evidence type="ECO:0000313" key="2">
    <source>
        <dbReference type="Proteomes" id="UP001597548"/>
    </source>
</evidence>
<protein>
    <recommendedName>
        <fullName evidence="3">Glycosyl transferase family 2</fullName>
    </recommendedName>
</protein>
<dbReference type="EMBL" id="JBHUOS010000016">
    <property type="protein sequence ID" value="MFD2917901.1"/>
    <property type="molecule type" value="Genomic_DNA"/>
</dbReference>
<dbReference type="Gene3D" id="3.90.550.10">
    <property type="entry name" value="Spore Coat Polysaccharide Biosynthesis Protein SpsA, Chain A"/>
    <property type="match status" value="1"/>
</dbReference>
<proteinExistence type="predicted"/>
<dbReference type="RefSeq" id="WP_194506884.1">
    <property type="nucleotide sequence ID" value="NZ_JADILU010000002.1"/>
</dbReference>
<organism evidence="1 2">
    <name type="scientific">Psychroserpens luteus</name>
    <dbReference type="NCBI Taxonomy" id="1434066"/>
    <lineage>
        <taxon>Bacteria</taxon>
        <taxon>Pseudomonadati</taxon>
        <taxon>Bacteroidota</taxon>
        <taxon>Flavobacteriia</taxon>
        <taxon>Flavobacteriales</taxon>
        <taxon>Flavobacteriaceae</taxon>
        <taxon>Psychroserpens</taxon>
    </lineage>
</organism>
<sequence>MLVFVIPVKCKTIEKNWASFSRLLDRCIGSICNQSNTNFKVVVACHEIPETTYNNDPRVTFLQVDFAPPGINTPLIPKEKDKGKKIKLATDYAKKLGASYIMVVDSDDCISNKICEFVNKNRDDSKSGWYVKKGYLYPEGKKYAYLNLKNFQTICGTCAIIKPEHIDLMYGENFWFHHDRTKFSNIASLEPLPFPAALYSMLNGSNIYLDVGEMKKRTEVKPSKKVFFKTLFRRLGKYRLMPTALIKKEFNLKEI</sequence>
<evidence type="ECO:0008006" key="3">
    <source>
        <dbReference type="Google" id="ProtNLM"/>
    </source>
</evidence>
<comment type="caution">
    <text evidence="1">The sequence shown here is derived from an EMBL/GenBank/DDBJ whole genome shotgun (WGS) entry which is preliminary data.</text>
</comment>
<keyword evidence="2" id="KW-1185">Reference proteome</keyword>
<accession>A0ABW6A135</accession>
<reference evidence="2" key="1">
    <citation type="journal article" date="2019" name="Int. J. Syst. Evol. Microbiol.">
        <title>The Global Catalogue of Microorganisms (GCM) 10K type strain sequencing project: providing services to taxonomists for standard genome sequencing and annotation.</title>
        <authorList>
            <consortium name="The Broad Institute Genomics Platform"/>
            <consortium name="The Broad Institute Genome Sequencing Center for Infectious Disease"/>
            <person name="Wu L."/>
            <person name="Ma J."/>
        </authorList>
    </citation>
    <scope>NUCLEOTIDE SEQUENCE [LARGE SCALE GENOMIC DNA]</scope>
    <source>
        <strain evidence="2">KCTC 32514</strain>
    </source>
</reference>
<dbReference type="InterPro" id="IPR029044">
    <property type="entry name" value="Nucleotide-diphossugar_trans"/>
</dbReference>